<protein>
    <submittedName>
        <fullName evidence="2">Uncharacterized protein</fullName>
    </submittedName>
</protein>
<keyword evidence="1" id="KW-1133">Transmembrane helix</keyword>
<evidence type="ECO:0000313" key="2">
    <source>
        <dbReference type="EMBL" id="KAK9117394.1"/>
    </source>
</evidence>
<keyword evidence="3" id="KW-1185">Reference proteome</keyword>
<dbReference type="EMBL" id="JBBNAE010000006">
    <property type="protein sequence ID" value="KAK9117394.1"/>
    <property type="molecule type" value="Genomic_DNA"/>
</dbReference>
<accession>A0AAP0IKU0</accession>
<name>A0AAP0IKU0_9MAGN</name>
<feature type="transmembrane region" description="Helical" evidence="1">
    <location>
        <begin position="6"/>
        <end position="27"/>
    </location>
</feature>
<keyword evidence="1" id="KW-0472">Membrane</keyword>
<keyword evidence="1" id="KW-0812">Transmembrane</keyword>
<comment type="caution">
    <text evidence="2">The sequence shown here is derived from an EMBL/GenBank/DDBJ whole genome shotgun (WGS) entry which is preliminary data.</text>
</comment>
<proteinExistence type="predicted"/>
<evidence type="ECO:0000313" key="3">
    <source>
        <dbReference type="Proteomes" id="UP001417504"/>
    </source>
</evidence>
<organism evidence="2 3">
    <name type="scientific">Stephania japonica</name>
    <dbReference type="NCBI Taxonomy" id="461633"/>
    <lineage>
        <taxon>Eukaryota</taxon>
        <taxon>Viridiplantae</taxon>
        <taxon>Streptophyta</taxon>
        <taxon>Embryophyta</taxon>
        <taxon>Tracheophyta</taxon>
        <taxon>Spermatophyta</taxon>
        <taxon>Magnoliopsida</taxon>
        <taxon>Ranunculales</taxon>
        <taxon>Menispermaceae</taxon>
        <taxon>Menispermoideae</taxon>
        <taxon>Cissampelideae</taxon>
        <taxon>Stephania</taxon>
    </lineage>
</organism>
<dbReference type="Proteomes" id="UP001417504">
    <property type="component" value="Unassembled WGS sequence"/>
</dbReference>
<gene>
    <name evidence="2" type="ORF">Sjap_016341</name>
</gene>
<sequence length="50" mass="5678">MLDLSFLGVFLIFGNLYKIITAHCIYINPMKSIVFDEEKRGPDEIALKGC</sequence>
<reference evidence="2 3" key="1">
    <citation type="submission" date="2024-01" db="EMBL/GenBank/DDBJ databases">
        <title>Genome assemblies of Stephania.</title>
        <authorList>
            <person name="Yang L."/>
        </authorList>
    </citation>
    <scope>NUCLEOTIDE SEQUENCE [LARGE SCALE GENOMIC DNA]</scope>
    <source>
        <strain evidence="2">QJT</strain>
        <tissue evidence="2">Leaf</tissue>
    </source>
</reference>
<dbReference type="AlphaFoldDB" id="A0AAP0IKU0"/>
<evidence type="ECO:0000256" key="1">
    <source>
        <dbReference type="SAM" id="Phobius"/>
    </source>
</evidence>